<protein>
    <submittedName>
        <fullName evidence="1">Uncharacterized protein</fullName>
    </submittedName>
</protein>
<organism evidence="1">
    <name type="scientific">uncultured Desulfobacteraceae bacterium</name>
    <dbReference type="NCBI Taxonomy" id="218296"/>
    <lineage>
        <taxon>Bacteria</taxon>
        <taxon>Pseudomonadati</taxon>
        <taxon>Thermodesulfobacteriota</taxon>
        <taxon>Desulfobacteria</taxon>
        <taxon>Desulfobacterales</taxon>
        <taxon>Desulfobacteraceae</taxon>
        <taxon>environmental samples</taxon>
    </lineage>
</organism>
<name>A0A484HF97_9BACT</name>
<reference evidence="1" key="1">
    <citation type="submission" date="2019-01" db="EMBL/GenBank/DDBJ databases">
        <authorList>
            <consortium name="Genoscope - CEA"/>
            <person name="William W."/>
        </authorList>
    </citation>
    <scope>NUCLEOTIDE SEQUENCE</scope>
    <source>
        <strain evidence="1">CR-1</strain>
    </source>
</reference>
<proteinExistence type="predicted"/>
<gene>
    <name evidence="1" type="ORF">EPICR_20348</name>
</gene>
<dbReference type="EMBL" id="CAACVI010000012">
    <property type="protein sequence ID" value="VEN73878.1"/>
    <property type="molecule type" value="Genomic_DNA"/>
</dbReference>
<accession>A0A484HF97</accession>
<evidence type="ECO:0000313" key="1">
    <source>
        <dbReference type="EMBL" id="VEN73878.1"/>
    </source>
</evidence>
<sequence>MRITLSIPDPVAHRFQAAVPPRQRSRLVTRLIESELKKRDSSLAAACRAANRDETLVFEIDEWQSFDDGIEE</sequence>
<dbReference type="AlphaFoldDB" id="A0A484HF97"/>